<dbReference type="RefSeq" id="WP_378111191.1">
    <property type="nucleotide sequence ID" value="NZ_JBHSNC010000024.1"/>
</dbReference>
<evidence type="ECO:0000259" key="2">
    <source>
        <dbReference type="SMART" id="SM00909"/>
    </source>
</evidence>
<dbReference type="EMBL" id="JBHSNC010000024">
    <property type="protein sequence ID" value="MFC5529320.1"/>
    <property type="molecule type" value="Genomic_DNA"/>
</dbReference>
<dbReference type="PROSITE" id="PS51257">
    <property type="entry name" value="PROKAR_LIPOPROTEIN"/>
    <property type="match status" value="1"/>
</dbReference>
<comment type="caution">
    <text evidence="3">The sequence shown here is derived from an EMBL/GenBank/DDBJ whole genome shotgun (WGS) entry which is preliminary data.</text>
</comment>
<dbReference type="Pfam" id="PF10646">
    <property type="entry name" value="Germane"/>
    <property type="match status" value="2"/>
</dbReference>
<reference evidence="4" key="1">
    <citation type="journal article" date="2019" name="Int. J. Syst. Evol. Microbiol.">
        <title>The Global Catalogue of Microorganisms (GCM) 10K type strain sequencing project: providing services to taxonomists for standard genome sequencing and annotation.</title>
        <authorList>
            <consortium name="The Broad Institute Genomics Platform"/>
            <consortium name="The Broad Institute Genome Sequencing Center for Infectious Disease"/>
            <person name="Wu L."/>
            <person name="Ma J."/>
        </authorList>
    </citation>
    <scope>NUCLEOTIDE SEQUENCE [LARGE SCALE GENOMIC DNA]</scope>
    <source>
        <strain evidence="4">CGMCC 1.18578</strain>
    </source>
</reference>
<dbReference type="InterPro" id="IPR019606">
    <property type="entry name" value="GerMN"/>
</dbReference>
<organism evidence="3 4">
    <name type="scientific">Cohnella yongneupensis</name>
    <dbReference type="NCBI Taxonomy" id="425006"/>
    <lineage>
        <taxon>Bacteria</taxon>
        <taxon>Bacillati</taxon>
        <taxon>Bacillota</taxon>
        <taxon>Bacilli</taxon>
        <taxon>Bacillales</taxon>
        <taxon>Paenibacillaceae</taxon>
        <taxon>Cohnella</taxon>
    </lineage>
</organism>
<accession>A0ABW0QWZ0</accession>
<keyword evidence="1" id="KW-0732">Signal</keyword>
<sequence>MKSKFDRIIKRKMAASVLLLLPLIAACTQNGNNQQNAAVDPPPSDVENMMLGDSDGTAEDVSLNKDQLTVYLMDRNGYLAPMTLGVNLAGESPSEAAEQAIAWMTSDDKLKDQLPEGFTAILPAGLKADEVKVDDAKGAMTIDFAAPLPGMIAADERHMLEAIVWTMTELPGINQVKLTVAGQPLRSLPSSGMPVYDVLTRAIGINVEQAKGVDLNRSMAVTLYFSSQSASGEGYFVPVTRVIDRSADRARAALEQLIKGPSDGKTLQPVLKSAMTIEQLSQLADTVNVSLKDDSWQPNSDVSADMMEALVLTLTEATGAPQVRVVMNGDDSFLDSKDRNFDQPVLRPTVVNALKG</sequence>
<gene>
    <name evidence="3" type="ORF">ACFPQ4_07645</name>
</gene>
<feature type="chain" id="PRO_5045889120" evidence="1">
    <location>
        <begin position="26"/>
        <end position="356"/>
    </location>
</feature>
<dbReference type="SMART" id="SM00909">
    <property type="entry name" value="Germane"/>
    <property type="match status" value="2"/>
</dbReference>
<dbReference type="Proteomes" id="UP001596108">
    <property type="component" value="Unassembled WGS sequence"/>
</dbReference>
<feature type="domain" description="GerMN" evidence="2">
    <location>
        <begin position="97"/>
        <end position="189"/>
    </location>
</feature>
<feature type="domain" description="GerMN" evidence="2">
    <location>
        <begin position="250"/>
        <end position="336"/>
    </location>
</feature>
<feature type="signal peptide" evidence="1">
    <location>
        <begin position="1"/>
        <end position="25"/>
    </location>
</feature>
<keyword evidence="4" id="KW-1185">Reference proteome</keyword>
<evidence type="ECO:0000313" key="3">
    <source>
        <dbReference type="EMBL" id="MFC5529320.1"/>
    </source>
</evidence>
<proteinExistence type="predicted"/>
<evidence type="ECO:0000313" key="4">
    <source>
        <dbReference type="Proteomes" id="UP001596108"/>
    </source>
</evidence>
<protein>
    <submittedName>
        <fullName evidence="3">GerMN domain-containing protein</fullName>
    </submittedName>
</protein>
<name>A0ABW0QWZ0_9BACL</name>
<evidence type="ECO:0000256" key="1">
    <source>
        <dbReference type="SAM" id="SignalP"/>
    </source>
</evidence>